<accession>A0A921G0R4</accession>
<dbReference type="AlphaFoldDB" id="A0A921G0R4"/>
<protein>
    <submittedName>
        <fullName evidence="1">Uncharacterized protein</fullName>
    </submittedName>
</protein>
<name>A0A921G0R4_SPOPS</name>
<dbReference type="EMBL" id="DYWT01000234">
    <property type="protein sequence ID" value="HJF32979.1"/>
    <property type="molecule type" value="Genomic_DNA"/>
</dbReference>
<dbReference type="Proteomes" id="UP000698173">
    <property type="component" value="Unassembled WGS sequence"/>
</dbReference>
<evidence type="ECO:0000313" key="2">
    <source>
        <dbReference type="Proteomes" id="UP000698173"/>
    </source>
</evidence>
<comment type="caution">
    <text evidence="1">The sequence shown here is derived from an EMBL/GenBank/DDBJ whole genome shotgun (WGS) entry which is preliminary data.</text>
</comment>
<reference evidence="1" key="2">
    <citation type="submission" date="2021-09" db="EMBL/GenBank/DDBJ databases">
        <authorList>
            <person name="Gilroy R."/>
        </authorList>
    </citation>
    <scope>NUCLEOTIDE SEQUENCE</scope>
    <source>
        <strain evidence="1">CHK171-7178</strain>
    </source>
</reference>
<gene>
    <name evidence="1" type="ORF">K8V56_14550</name>
</gene>
<evidence type="ECO:0000313" key="1">
    <source>
        <dbReference type="EMBL" id="HJF32979.1"/>
    </source>
</evidence>
<proteinExistence type="predicted"/>
<reference evidence="1" key="1">
    <citation type="journal article" date="2021" name="PeerJ">
        <title>Extensive microbial diversity within the chicken gut microbiome revealed by metagenomics and culture.</title>
        <authorList>
            <person name="Gilroy R."/>
            <person name="Ravi A."/>
            <person name="Getino M."/>
            <person name="Pursley I."/>
            <person name="Horton D.L."/>
            <person name="Alikhan N.F."/>
            <person name="Baker D."/>
            <person name="Gharbi K."/>
            <person name="Hall N."/>
            <person name="Watson M."/>
            <person name="Adriaenssens E.M."/>
            <person name="Foster-Nyarko E."/>
            <person name="Jarju S."/>
            <person name="Secka A."/>
            <person name="Antonio M."/>
            <person name="Oren A."/>
            <person name="Chaudhuri R.R."/>
            <person name="La Ragione R."/>
            <person name="Hildebrand F."/>
            <person name="Pallen M.J."/>
        </authorList>
    </citation>
    <scope>NUCLEOTIDE SEQUENCE</scope>
    <source>
        <strain evidence="1">CHK171-7178</strain>
    </source>
</reference>
<feature type="non-terminal residue" evidence="1">
    <location>
        <position position="1"/>
    </location>
</feature>
<sequence>HSLITFNRFMALQVVGLIPEKNALSHIDHPAKTRLRGSRSDMTESALLSCLSQEASTKRRSGISRISNSLQVLGQSLITFNRFRALRIVGLIPENEIAFSN</sequence>
<organism evidence="1 2">
    <name type="scientific">Sporosarcina psychrophila</name>
    <name type="common">Bacillus psychrophilus</name>
    <dbReference type="NCBI Taxonomy" id="1476"/>
    <lineage>
        <taxon>Bacteria</taxon>
        <taxon>Bacillati</taxon>
        <taxon>Bacillota</taxon>
        <taxon>Bacilli</taxon>
        <taxon>Bacillales</taxon>
        <taxon>Caryophanaceae</taxon>
        <taxon>Sporosarcina</taxon>
    </lineage>
</organism>